<dbReference type="PANTHER" id="PTHR43593">
    <property type="match status" value="1"/>
</dbReference>
<comment type="caution">
    <text evidence="3">The sequence shown here is derived from an EMBL/GenBank/DDBJ whole genome shotgun (WGS) entry which is preliminary data.</text>
</comment>
<reference evidence="3" key="1">
    <citation type="journal article" date="2021" name="Sci. Rep.">
        <title>Diploid genomic architecture of Nitzschia inconspicua, an elite biomass production diatom.</title>
        <authorList>
            <person name="Oliver A."/>
            <person name="Podell S."/>
            <person name="Pinowska A."/>
            <person name="Traller J.C."/>
            <person name="Smith S.R."/>
            <person name="McClure R."/>
            <person name="Beliaev A."/>
            <person name="Bohutskyi P."/>
            <person name="Hill E.A."/>
            <person name="Rabines A."/>
            <person name="Zheng H."/>
            <person name="Allen L.Z."/>
            <person name="Kuo A."/>
            <person name="Grigoriev I.V."/>
            <person name="Allen A.E."/>
            <person name="Hazlebeck D."/>
            <person name="Allen E.E."/>
        </authorList>
    </citation>
    <scope>NUCLEOTIDE SEQUENCE</scope>
    <source>
        <strain evidence="3">Hildebrandi</strain>
    </source>
</reference>
<feature type="domain" description="Gfo/Idh/MocA-like oxidoreductase N-terminal" evidence="1">
    <location>
        <begin position="24"/>
        <end position="158"/>
    </location>
</feature>
<evidence type="ECO:0000313" key="4">
    <source>
        <dbReference type="Proteomes" id="UP000693970"/>
    </source>
</evidence>
<evidence type="ECO:0000259" key="2">
    <source>
        <dbReference type="Pfam" id="PF02894"/>
    </source>
</evidence>
<evidence type="ECO:0000313" key="3">
    <source>
        <dbReference type="EMBL" id="KAG7346449.1"/>
    </source>
</evidence>
<sequence>MAPNLRQQLSSLTVTDIDHEDRRIRCALLGCGMMGQEHISYIMGYSRDIRIDFLCDPYEGSLQKAQKIMQEFAAQGDPMTPSHMAPLLLQDEQDLLKYADAIDLLVIASPNYLHTPTLLKWGQHDLTILVEKPVAVSQKQHDELLKASQQWKARVWVAMEYRYIPAIAKLLSLIPEIGDLKMVTIRENRYPFLHKIGKWNRDREKTGDTLVEKCCHFFDLFRLITGQEAVLPKVRALAQRGLNYQDEDSEYETPIIDSAYVTMPFRTNEGASDKEGKKRWSSTIGCLELCMFSEGSRHQEEIIVTGTKGRLEAYLPENKVYFFERPCHEKWKDRSIPPPPDSIRRHVFDCSNVREVHSIDNEIPTHGGYHYSSTAVEWYHLLQEIKRYRETGEFQAHVSCLDGLRAVQMGIEATAKLVNELEDES</sequence>
<name>A0A9K3KNM9_9STRA</name>
<gene>
    <name evidence="3" type="ORF">IV203_005517</name>
</gene>
<evidence type="ECO:0000259" key="1">
    <source>
        <dbReference type="Pfam" id="PF01408"/>
    </source>
</evidence>
<dbReference type="PANTHER" id="PTHR43593:SF1">
    <property type="entry name" value="INOSITOL 2-DEHYDROGENASE"/>
    <property type="match status" value="1"/>
</dbReference>
<keyword evidence="4" id="KW-1185">Reference proteome</keyword>
<dbReference type="InterPro" id="IPR004104">
    <property type="entry name" value="Gfo/Idh/MocA-like_OxRdtase_C"/>
</dbReference>
<accession>A0A9K3KNM9</accession>
<organism evidence="3 4">
    <name type="scientific">Nitzschia inconspicua</name>
    <dbReference type="NCBI Taxonomy" id="303405"/>
    <lineage>
        <taxon>Eukaryota</taxon>
        <taxon>Sar</taxon>
        <taxon>Stramenopiles</taxon>
        <taxon>Ochrophyta</taxon>
        <taxon>Bacillariophyta</taxon>
        <taxon>Bacillariophyceae</taxon>
        <taxon>Bacillariophycidae</taxon>
        <taxon>Bacillariales</taxon>
        <taxon>Bacillariaceae</taxon>
        <taxon>Nitzschia</taxon>
    </lineage>
</organism>
<dbReference type="OrthoDB" id="446809at2759"/>
<dbReference type="GO" id="GO:0000166">
    <property type="term" value="F:nucleotide binding"/>
    <property type="evidence" value="ECO:0007669"/>
    <property type="project" value="InterPro"/>
</dbReference>
<dbReference type="EMBL" id="JAGRRH010000021">
    <property type="protein sequence ID" value="KAG7346449.1"/>
    <property type="molecule type" value="Genomic_DNA"/>
</dbReference>
<feature type="domain" description="Gfo/Idh/MocA-like oxidoreductase C-terminal" evidence="2">
    <location>
        <begin position="176"/>
        <end position="411"/>
    </location>
</feature>
<dbReference type="AlphaFoldDB" id="A0A9K3KNM9"/>
<dbReference type="Proteomes" id="UP000693970">
    <property type="component" value="Unassembled WGS sequence"/>
</dbReference>
<proteinExistence type="predicted"/>
<dbReference type="Pfam" id="PF02894">
    <property type="entry name" value="GFO_IDH_MocA_C"/>
    <property type="match status" value="1"/>
</dbReference>
<reference evidence="3" key="2">
    <citation type="submission" date="2021-04" db="EMBL/GenBank/DDBJ databases">
        <authorList>
            <person name="Podell S."/>
        </authorList>
    </citation>
    <scope>NUCLEOTIDE SEQUENCE</scope>
    <source>
        <strain evidence="3">Hildebrandi</strain>
    </source>
</reference>
<dbReference type="Pfam" id="PF01408">
    <property type="entry name" value="GFO_IDH_MocA"/>
    <property type="match status" value="1"/>
</dbReference>
<dbReference type="InterPro" id="IPR050424">
    <property type="entry name" value="Gfo-Idh-MocA_inositol_DH"/>
</dbReference>
<dbReference type="InterPro" id="IPR000683">
    <property type="entry name" value="Gfo/Idh/MocA-like_OxRdtase_N"/>
</dbReference>
<protein>
    <submittedName>
        <fullName evidence="3">Oxidoreductase</fullName>
    </submittedName>
</protein>